<dbReference type="AlphaFoldDB" id="A0A9D4G6M0"/>
<gene>
    <name evidence="2" type="ORF">DPMN_138165</name>
</gene>
<feature type="chain" id="PRO_5038844463" evidence="1">
    <location>
        <begin position="18"/>
        <end position="97"/>
    </location>
</feature>
<proteinExistence type="predicted"/>
<feature type="signal peptide" evidence="1">
    <location>
        <begin position="1"/>
        <end position="17"/>
    </location>
</feature>
<name>A0A9D4G6M0_DREPO</name>
<dbReference type="EMBL" id="JAIWYP010000006">
    <property type="protein sequence ID" value="KAH3809786.1"/>
    <property type="molecule type" value="Genomic_DNA"/>
</dbReference>
<protein>
    <submittedName>
        <fullName evidence="2">Uncharacterized protein</fullName>
    </submittedName>
</protein>
<evidence type="ECO:0000313" key="2">
    <source>
        <dbReference type="EMBL" id="KAH3809786.1"/>
    </source>
</evidence>
<comment type="caution">
    <text evidence="2">The sequence shown here is derived from an EMBL/GenBank/DDBJ whole genome shotgun (WGS) entry which is preliminary data.</text>
</comment>
<accession>A0A9D4G6M0</accession>
<reference evidence="2" key="1">
    <citation type="journal article" date="2019" name="bioRxiv">
        <title>The Genome of the Zebra Mussel, Dreissena polymorpha: A Resource for Invasive Species Research.</title>
        <authorList>
            <person name="McCartney M.A."/>
            <person name="Auch B."/>
            <person name="Kono T."/>
            <person name="Mallez S."/>
            <person name="Zhang Y."/>
            <person name="Obille A."/>
            <person name="Becker A."/>
            <person name="Abrahante J.E."/>
            <person name="Garbe J."/>
            <person name="Badalamenti J.P."/>
            <person name="Herman A."/>
            <person name="Mangelson H."/>
            <person name="Liachko I."/>
            <person name="Sullivan S."/>
            <person name="Sone E.D."/>
            <person name="Koren S."/>
            <person name="Silverstein K.A.T."/>
            <person name="Beckman K.B."/>
            <person name="Gohl D.M."/>
        </authorList>
    </citation>
    <scope>NUCLEOTIDE SEQUENCE</scope>
    <source>
        <strain evidence="2">Duluth1</strain>
        <tissue evidence="2">Whole animal</tissue>
    </source>
</reference>
<reference evidence="2" key="2">
    <citation type="submission" date="2020-11" db="EMBL/GenBank/DDBJ databases">
        <authorList>
            <person name="McCartney M.A."/>
            <person name="Auch B."/>
            <person name="Kono T."/>
            <person name="Mallez S."/>
            <person name="Becker A."/>
            <person name="Gohl D.M."/>
            <person name="Silverstein K.A.T."/>
            <person name="Koren S."/>
            <person name="Bechman K.B."/>
            <person name="Herman A."/>
            <person name="Abrahante J.E."/>
            <person name="Garbe J."/>
        </authorList>
    </citation>
    <scope>NUCLEOTIDE SEQUENCE</scope>
    <source>
        <strain evidence="2">Duluth1</strain>
        <tissue evidence="2">Whole animal</tissue>
    </source>
</reference>
<evidence type="ECO:0000313" key="3">
    <source>
        <dbReference type="Proteomes" id="UP000828390"/>
    </source>
</evidence>
<dbReference type="Proteomes" id="UP000828390">
    <property type="component" value="Unassembled WGS sequence"/>
</dbReference>
<keyword evidence="1" id="KW-0732">Signal</keyword>
<keyword evidence="3" id="KW-1185">Reference proteome</keyword>
<organism evidence="2 3">
    <name type="scientific">Dreissena polymorpha</name>
    <name type="common">Zebra mussel</name>
    <name type="synonym">Mytilus polymorpha</name>
    <dbReference type="NCBI Taxonomy" id="45954"/>
    <lineage>
        <taxon>Eukaryota</taxon>
        <taxon>Metazoa</taxon>
        <taxon>Spiralia</taxon>
        <taxon>Lophotrochozoa</taxon>
        <taxon>Mollusca</taxon>
        <taxon>Bivalvia</taxon>
        <taxon>Autobranchia</taxon>
        <taxon>Heteroconchia</taxon>
        <taxon>Euheterodonta</taxon>
        <taxon>Imparidentia</taxon>
        <taxon>Neoheterodontei</taxon>
        <taxon>Myida</taxon>
        <taxon>Dreissenoidea</taxon>
        <taxon>Dreissenidae</taxon>
        <taxon>Dreissena</taxon>
    </lineage>
</organism>
<sequence length="97" mass="11129">MRLHRTCIFLFMNIVLAKVAREPYCPPCPSCEERLLERVIRNELAMENLQKETGIKLNNAIKTAMENISNAVSEMTQKATMTGLQLKKENEILKGMF</sequence>
<evidence type="ECO:0000256" key="1">
    <source>
        <dbReference type="SAM" id="SignalP"/>
    </source>
</evidence>